<organism evidence="1">
    <name type="scientific">Mycoplasma capricolum</name>
    <dbReference type="NCBI Taxonomy" id="2095"/>
    <lineage>
        <taxon>Bacteria</taxon>
        <taxon>Bacillati</taxon>
        <taxon>Mycoplasmatota</taxon>
        <taxon>Mollicutes</taxon>
        <taxon>Mycoplasmataceae</taxon>
        <taxon>Mycoplasma</taxon>
    </lineage>
</organism>
<dbReference type="AlphaFoldDB" id="Q48971"/>
<accession>Q48971</accession>
<dbReference type="EMBL" id="Z33033">
    <property type="protein sequence ID" value="CAA83711.1"/>
    <property type="molecule type" value="Genomic_DNA"/>
</dbReference>
<dbReference type="PIR" id="S77768">
    <property type="entry name" value="S77768"/>
</dbReference>
<evidence type="ECO:0000313" key="1">
    <source>
        <dbReference type="EMBL" id="CAA83711.1"/>
    </source>
</evidence>
<proteinExistence type="predicted"/>
<name>Q48971_MYCCA</name>
<sequence>MLLYFHAMNVLKSLFKQELKEFIMQMIHIIKKKNLLLLKKC</sequence>
<reference evidence="1" key="1">
    <citation type="journal article" date="1995" name="Mol. Microbiol.">
        <title>Exploring the Mycoplasma capricolum genome: a minimal cell reveals its physiology.</title>
        <authorList>
            <person name="Bork P."/>
            <person name="Ouzounis C."/>
            <person name="Casari G."/>
            <person name="Schneider R."/>
            <person name="Sander C."/>
            <person name="Dolan M."/>
            <person name="Gilbert W."/>
            <person name="Gillevet P.M."/>
        </authorList>
    </citation>
    <scope>NUCLEOTIDE SEQUENCE</scope>
    <source>
        <strain evidence="1">ATCC 27343</strain>
    </source>
</reference>
<feature type="non-terminal residue" evidence="1">
    <location>
        <position position="41"/>
    </location>
</feature>
<protein>
    <submittedName>
        <fullName evidence="1">Similar to dCTP deaminases</fullName>
    </submittedName>
</protein>
<feature type="non-terminal residue" evidence="1">
    <location>
        <position position="1"/>
    </location>
</feature>